<dbReference type="RefSeq" id="WP_183454146.1">
    <property type="nucleotide sequence ID" value="NZ_JACHWB010000009.1"/>
</dbReference>
<dbReference type="EMBL" id="JACHWB010000009">
    <property type="protein sequence ID" value="MBB3021347.1"/>
    <property type="molecule type" value="Genomic_DNA"/>
</dbReference>
<reference evidence="1 2" key="1">
    <citation type="submission" date="2020-08" db="EMBL/GenBank/DDBJ databases">
        <title>The Agave Microbiome: Exploring the role of microbial communities in plant adaptations to desert environments.</title>
        <authorList>
            <person name="Partida-Martinez L.P."/>
        </authorList>
    </citation>
    <scope>NUCLEOTIDE SEQUENCE [LARGE SCALE GENOMIC DNA]</scope>
    <source>
        <strain evidence="1 2">AT3.9</strain>
    </source>
</reference>
<dbReference type="AlphaFoldDB" id="A0A7W4VR16"/>
<gene>
    <name evidence="1" type="ORF">FHR70_004443</name>
</gene>
<accession>A0A7W4VR16</accession>
<proteinExistence type="predicted"/>
<dbReference type="Proteomes" id="UP000532010">
    <property type="component" value="Unassembled WGS sequence"/>
</dbReference>
<sequence length="91" mass="10170">MPGRISRCPEANQNVHLAHEACSIVCQSEPNLAVPNPGFEVVEQEQGFRVYVEVEVAKARAVRTGCDLQTLKQMTALCWPFHDGVLAKRHR</sequence>
<organism evidence="1 2">
    <name type="scientific">Microvirga lupini</name>
    <dbReference type="NCBI Taxonomy" id="420324"/>
    <lineage>
        <taxon>Bacteria</taxon>
        <taxon>Pseudomonadati</taxon>
        <taxon>Pseudomonadota</taxon>
        <taxon>Alphaproteobacteria</taxon>
        <taxon>Hyphomicrobiales</taxon>
        <taxon>Methylobacteriaceae</taxon>
        <taxon>Microvirga</taxon>
    </lineage>
</organism>
<keyword evidence="2" id="KW-1185">Reference proteome</keyword>
<name>A0A7W4VR16_9HYPH</name>
<evidence type="ECO:0000313" key="1">
    <source>
        <dbReference type="EMBL" id="MBB3021347.1"/>
    </source>
</evidence>
<comment type="caution">
    <text evidence="1">The sequence shown here is derived from an EMBL/GenBank/DDBJ whole genome shotgun (WGS) entry which is preliminary data.</text>
</comment>
<protein>
    <submittedName>
        <fullName evidence="1">Uncharacterized protein</fullName>
    </submittedName>
</protein>
<evidence type="ECO:0000313" key="2">
    <source>
        <dbReference type="Proteomes" id="UP000532010"/>
    </source>
</evidence>